<proteinExistence type="predicted"/>
<accession>A0A9Q3BYX2</accession>
<evidence type="ECO:0000313" key="2">
    <source>
        <dbReference type="Proteomes" id="UP000765509"/>
    </source>
</evidence>
<organism evidence="1 2">
    <name type="scientific">Austropuccinia psidii MF-1</name>
    <dbReference type="NCBI Taxonomy" id="1389203"/>
    <lineage>
        <taxon>Eukaryota</taxon>
        <taxon>Fungi</taxon>
        <taxon>Dikarya</taxon>
        <taxon>Basidiomycota</taxon>
        <taxon>Pucciniomycotina</taxon>
        <taxon>Pucciniomycetes</taxon>
        <taxon>Pucciniales</taxon>
        <taxon>Sphaerophragmiaceae</taxon>
        <taxon>Austropuccinia</taxon>
    </lineage>
</organism>
<comment type="caution">
    <text evidence="1">The sequence shown here is derived from an EMBL/GenBank/DDBJ whole genome shotgun (WGS) entry which is preliminary data.</text>
</comment>
<evidence type="ECO:0000313" key="1">
    <source>
        <dbReference type="EMBL" id="MBW0473563.1"/>
    </source>
</evidence>
<dbReference type="Proteomes" id="UP000765509">
    <property type="component" value="Unassembled WGS sequence"/>
</dbReference>
<sequence>MKEIHDRRHWPWWESQTIPKYSKVTSIWQKTISFENDKYSGDKAPYEWCLRHFKRIKGIDPQMKIQMRNHKILKQMPGELEHAIKCRGNQSCNLHEIPIPYKM</sequence>
<dbReference type="AlphaFoldDB" id="A0A9Q3BYX2"/>
<protein>
    <submittedName>
        <fullName evidence="1">Uncharacterized protein</fullName>
    </submittedName>
</protein>
<keyword evidence="2" id="KW-1185">Reference proteome</keyword>
<dbReference type="EMBL" id="AVOT02003451">
    <property type="protein sequence ID" value="MBW0473563.1"/>
    <property type="molecule type" value="Genomic_DNA"/>
</dbReference>
<name>A0A9Q3BYX2_9BASI</name>
<gene>
    <name evidence="1" type="ORF">O181_013278</name>
</gene>
<reference evidence="1" key="1">
    <citation type="submission" date="2021-03" db="EMBL/GenBank/DDBJ databases">
        <title>Draft genome sequence of rust myrtle Austropuccinia psidii MF-1, a brazilian biotype.</title>
        <authorList>
            <person name="Quecine M.C."/>
            <person name="Pachon D.M.R."/>
            <person name="Bonatelli M.L."/>
            <person name="Correr F.H."/>
            <person name="Franceschini L.M."/>
            <person name="Leite T.F."/>
            <person name="Margarido G.R.A."/>
            <person name="Almeida C.A."/>
            <person name="Ferrarezi J.A."/>
            <person name="Labate C.A."/>
        </authorList>
    </citation>
    <scope>NUCLEOTIDE SEQUENCE</scope>
    <source>
        <strain evidence="1">MF-1</strain>
    </source>
</reference>